<evidence type="ECO:0000256" key="1">
    <source>
        <dbReference type="ARBA" id="ARBA00023012"/>
    </source>
</evidence>
<dbReference type="EnsemblPlants" id="TraesCS4B02G011400.1">
    <property type="protein sequence ID" value="TraesCS4B02G011400.1"/>
    <property type="gene ID" value="TraesCS4B02G011400"/>
</dbReference>
<dbReference type="Proteomes" id="UP000019116">
    <property type="component" value="Chromosome 4B"/>
</dbReference>
<keyword evidence="4" id="KW-1185">Reference proteome</keyword>
<organism evidence="3">
    <name type="scientific">Triticum aestivum</name>
    <name type="common">Wheat</name>
    <dbReference type="NCBI Taxonomy" id="4565"/>
    <lineage>
        <taxon>Eukaryota</taxon>
        <taxon>Viridiplantae</taxon>
        <taxon>Streptophyta</taxon>
        <taxon>Embryophyta</taxon>
        <taxon>Tracheophyta</taxon>
        <taxon>Spermatophyta</taxon>
        <taxon>Magnoliopsida</taxon>
        <taxon>Liliopsida</taxon>
        <taxon>Poales</taxon>
        <taxon>Poaceae</taxon>
        <taxon>BOP clade</taxon>
        <taxon>Pooideae</taxon>
        <taxon>Triticodae</taxon>
        <taxon>Triticeae</taxon>
        <taxon>Triticinae</taxon>
        <taxon>Triticum</taxon>
    </lineage>
</organism>
<dbReference type="GO" id="GO:0005829">
    <property type="term" value="C:cytosol"/>
    <property type="evidence" value="ECO:0007669"/>
    <property type="project" value="UniProtKB-SubCell"/>
</dbReference>
<evidence type="ECO:0000313" key="4">
    <source>
        <dbReference type="Proteomes" id="UP000019116"/>
    </source>
</evidence>
<dbReference type="AlphaFoldDB" id="A0A3B6IJ21"/>
<dbReference type="Gramene" id="TraesCS4B02G011400.1">
    <property type="protein sequence ID" value="TraesCS4B02G011400.1"/>
    <property type="gene ID" value="TraesCS4B02G011400"/>
</dbReference>
<comment type="subcellular location">
    <subcellularLocation>
        <location evidence="2">Cytoplasm</location>
        <location evidence="2">Cytosol</location>
    </subcellularLocation>
    <subcellularLocation>
        <location evidence="2">Nucleus</location>
    </subcellularLocation>
</comment>
<dbReference type="SMR" id="A0A3B6IJ21"/>
<dbReference type="PANTHER" id="PTHR28242">
    <property type="entry name" value="PHOSPHORELAY INTERMEDIATE PROTEIN YPD1"/>
    <property type="match status" value="1"/>
</dbReference>
<name>A0A3B6IJ21_WHEAT</name>
<dbReference type="GO" id="GO:0000160">
    <property type="term" value="P:phosphorelay signal transduction system"/>
    <property type="evidence" value="ECO:0000318"/>
    <property type="project" value="GO_Central"/>
</dbReference>
<dbReference type="OrthoDB" id="1673781at2759"/>
<dbReference type="Gramene" id="TraesCAD_scaffold_050226_01G000400.1">
    <property type="protein sequence ID" value="TraesCAD_scaffold_050226_01G000400.1"/>
    <property type="gene ID" value="TraesCAD_scaffold_050226_01G000400"/>
</dbReference>
<dbReference type="GO" id="GO:0043424">
    <property type="term" value="F:protein histidine kinase binding"/>
    <property type="evidence" value="ECO:0000318"/>
    <property type="project" value="GO_Central"/>
</dbReference>
<dbReference type="GO" id="GO:0009927">
    <property type="term" value="F:histidine phosphotransfer kinase activity"/>
    <property type="evidence" value="ECO:0000318"/>
    <property type="project" value="GO_Central"/>
</dbReference>
<accession>A0A3B6IJ21</accession>
<dbReference type="SUPFAM" id="SSF47226">
    <property type="entry name" value="Histidine-containing phosphotransfer domain, HPT domain"/>
    <property type="match status" value="2"/>
</dbReference>
<dbReference type="Gramene" id="TraesCS4B03G0022200.1">
    <property type="protein sequence ID" value="TraesCS4B03G0022200.1.CDS"/>
    <property type="gene ID" value="TraesCS4B03G0022200"/>
</dbReference>
<dbReference type="GO" id="GO:0005634">
    <property type="term" value="C:nucleus"/>
    <property type="evidence" value="ECO:0000318"/>
    <property type="project" value="GO_Central"/>
</dbReference>
<proteinExistence type="predicted"/>
<dbReference type="InterPro" id="IPR036641">
    <property type="entry name" value="HPT_dom_sf"/>
</dbReference>
<evidence type="ECO:0000313" key="3">
    <source>
        <dbReference type="EnsemblPlants" id="TraesCS4B02G011400.1"/>
    </source>
</evidence>
<dbReference type="Gramene" id="TraesNOR4B03G02243490.1">
    <property type="protein sequence ID" value="TraesNOR4B03G02243490.1"/>
    <property type="gene ID" value="TraesNOR4B03G02243490"/>
</dbReference>
<dbReference type="GO" id="GO:0005737">
    <property type="term" value="C:cytoplasm"/>
    <property type="evidence" value="ECO:0000318"/>
    <property type="project" value="GO_Central"/>
</dbReference>
<dbReference type="STRING" id="4565.A0A3B6IJ21"/>
<dbReference type="GO" id="GO:0009736">
    <property type="term" value="P:cytokinin-activated signaling pathway"/>
    <property type="evidence" value="ECO:0000318"/>
    <property type="project" value="GO_Central"/>
</dbReference>
<sequence length="196" mass="22303">MSADEIRAEINTLIASKFAEGTVDQYFLQLYVMWRYRKIRKGLVVEVIERYLHDADKILTEIAVLLNQPQLDYDKVEGIAEKLEGCSSSSVGAKRVNLSCVEYLHPEAKTKEGDQPVLDFDRVDALVQQLKGCSSSVGANKVSVSCMHFRRFNHAKTKEGYLMALAPVMNEFYDVRNMFLTILQLEEQIDALSPKY</sequence>
<dbReference type="InterPro" id="IPR045871">
    <property type="entry name" value="AHP1-5/YPD1"/>
</dbReference>
<comment type="function">
    <text evidence="2">Functions as a two-component phosphorelay mediators between cytokinin sensor histidine kinases and response regulators (B-type ARRs). Plays an important role in propagating cytokinin signal transduction.</text>
</comment>
<keyword evidence="2" id="KW-0932">Cytokinin signaling pathway</keyword>
<dbReference type="PANTHER" id="PTHR28242:SF34">
    <property type="entry name" value="HISTIDINE-CONTAINING PHOSPHOTRANSFER PROTEIN"/>
    <property type="match status" value="1"/>
</dbReference>
<dbReference type="Gramene" id="TraesCLE_scaffold_067164_01G000100.1">
    <property type="protein sequence ID" value="TraesCLE_scaffold_067164_01G000100.1"/>
    <property type="gene ID" value="TraesCLE_scaffold_067164_01G000100"/>
</dbReference>
<dbReference type="Gramene" id="TraesSYM4B03G02251700.1">
    <property type="protein sequence ID" value="TraesSYM4B03G02251700.1"/>
    <property type="gene ID" value="TraesSYM4B03G02251700"/>
</dbReference>
<dbReference type="Gene3D" id="1.20.120.160">
    <property type="entry name" value="HPT domain"/>
    <property type="match status" value="2"/>
</dbReference>
<evidence type="ECO:0000256" key="2">
    <source>
        <dbReference type="RuleBase" id="RU369004"/>
    </source>
</evidence>
<dbReference type="Gramene" id="TraesPARA_EIv1.0_1308940.1">
    <property type="protein sequence ID" value="TraesPARA_EIv1.0_1308940.1.CDS"/>
    <property type="gene ID" value="TraesPARA_EIv1.0_1308940"/>
</dbReference>
<reference evidence="3" key="1">
    <citation type="submission" date="2018-08" db="EMBL/GenBank/DDBJ databases">
        <authorList>
            <person name="Rossello M."/>
        </authorList>
    </citation>
    <scope>NUCLEOTIDE SEQUENCE [LARGE SCALE GENOMIC DNA]</scope>
    <source>
        <strain evidence="3">cv. Chinese Spring</strain>
    </source>
</reference>
<keyword evidence="1 2" id="KW-0902">Two-component regulatory system</keyword>
<dbReference type="Gramene" id="TraesARI4B03G02262940.1">
    <property type="protein sequence ID" value="TraesARI4B03G02262940.1"/>
    <property type="gene ID" value="TraesARI4B03G02262940"/>
</dbReference>
<comment type="domain">
    <text evidence="2">Histidine-containing phosphotransfer domain (HPt) contains an active histidine that mediates the phosphotransfer.</text>
</comment>
<protein>
    <recommendedName>
        <fullName evidence="2">Histidine-containing phosphotransfer protein</fullName>
    </recommendedName>
</protein>
<reference evidence="3" key="2">
    <citation type="submission" date="2018-10" db="UniProtKB">
        <authorList>
            <consortium name="EnsemblPlants"/>
        </authorList>
    </citation>
    <scope>IDENTIFICATION</scope>
</reference>